<feature type="domain" description="Protein kinase" evidence="2">
    <location>
        <begin position="902"/>
        <end position="1403"/>
    </location>
</feature>
<dbReference type="SUPFAM" id="SSF56112">
    <property type="entry name" value="Protein kinase-like (PK-like)"/>
    <property type="match status" value="1"/>
</dbReference>
<comment type="caution">
    <text evidence="3">The sequence shown here is derived from an EMBL/GenBank/DDBJ whole genome shotgun (WGS) entry which is preliminary data.</text>
</comment>
<feature type="compositionally biased region" description="Basic residues" evidence="1">
    <location>
        <begin position="812"/>
        <end position="822"/>
    </location>
</feature>
<evidence type="ECO:0000313" key="4">
    <source>
        <dbReference type="Proteomes" id="UP001165080"/>
    </source>
</evidence>
<feature type="region of interest" description="Disordered" evidence="1">
    <location>
        <begin position="776"/>
        <end position="823"/>
    </location>
</feature>
<feature type="compositionally biased region" description="Pro residues" evidence="1">
    <location>
        <begin position="1156"/>
        <end position="1175"/>
    </location>
</feature>
<protein>
    <recommendedName>
        <fullName evidence="2">Protein kinase domain-containing protein</fullName>
    </recommendedName>
</protein>
<feature type="region of interest" description="Disordered" evidence="1">
    <location>
        <begin position="446"/>
        <end position="469"/>
    </location>
</feature>
<dbReference type="Gene3D" id="3.30.200.20">
    <property type="entry name" value="Phosphorylase Kinase, domain 1"/>
    <property type="match status" value="1"/>
</dbReference>
<feature type="compositionally biased region" description="Low complexity" evidence="1">
    <location>
        <begin position="226"/>
        <end position="236"/>
    </location>
</feature>
<feature type="region of interest" description="Disordered" evidence="1">
    <location>
        <begin position="717"/>
        <end position="756"/>
    </location>
</feature>
<feature type="compositionally biased region" description="Low complexity" evidence="1">
    <location>
        <begin position="798"/>
        <end position="811"/>
    </location>
</feature>
<name>A0A9W6BL51_9CHLO</name>
<dbReference type="InterPro" id="IPR008271">
    <property type="entry name" value="Ser/Thr_kinase_AS"/>
</dbReference>
<organism evidence="3 4">
    <name type="scientific">Pleodorina starrii</name>
    <dbReference type="NCBI Taxonomy" id="330485"/>
    <lineage>
        <taxon>Eukaryota</taxon>
        <taxon>Viridiplantae</taxon>
        <taxon>Chlorophyta</taxon>
        <taxon>core chlorophytes</taxon>
        <taxon>Chlorophyceae</taxon>
        <taxon>CS clade</taxon>
        <taxon>Chlamydomonadales</taxon>
        <taxon>Volvocaceae</taxon>
        <taxon>Pleodorina</taxon>
    </lineage>
</organism>
<keyword evidence="4" id="KW-1185">Reference proteome</keyword>
<dbReference type="PROSITE" id="PS50011">
    <property type="entry name" value="PROTEIN_KINASE_DOM"/>
    <property type="match status" value="1"/>
</dbReference>
<evidence type="ECO:0000313" key="3">
    <source>
        <dbReference type="EMBL" id="GLC53557.1"/>
    </source>
</evidence>
<dbReference type="PROSITE" id="PS00108">
    <property type="entry name" value="PROTEIN_KINASE_ST"/>
    <property type="match status" value="1"/>
</dbReference>
<feature type="region of interest" description="Disordered" evidence="1">
    <location>
        <begin position="1008"/>
        <end position="1040"/>
    </location>
</feature>
<dbReference type="GO" id="GO:0004674">
    <property type="term" value="F:protein serine/threonine kinase activity"/>
    <property type="evidence" value="ECO:0007669"/>
    <property type="project" value="TreeGrafter"/>
</dbReference>
<dbReference type="InterPro" id="IPR000719">
    <property type="entry name" value="Prot_kinase_dom"/>
</dbReference>
<dbReference type="PANTHER" id="PTHR44329">
    <property type="entry name" value="SERINE/THREONINE-PROTEIN KINASE TNNI3K-RELATED"/>
    <property type="match status" value="1"/>
</dbReference>
<dbReference type="EMBL" id="BRXU01000008">
    <property type="protein sequence ID" value="GLC53557.1"/>
    <property type="molecule type" value="Genomic_DNA"/>
</dbReference>
<dbReference type="SMART" id="SM00220">
    <property type="entry name" value="S_TKc"/>
    <property type="match status" value="1"/>
</dbReference>
<evidence type="ECO:0000259" key="2">
    <source>
        <dbReference type="PROSITE" id="PS50011"/>
    </source>
</evidence>
<dbReference type="PANTHER" id="PTHR44329:SF289">
    <property type="entry name" value="SERINE_THREONINE-PROTEIN KINASE VIK"/>
    <property type="match status" value="1"/>
</dbReference>
<feature type="compositionally biased region" description="Gly residues" evidence="1">
    <location>
        <begin position="780"/>
        <end position="791"/>
    </location>
</feature>
<dbReference type="Pfam" id="PF00069">
    <property type="entry name" value="Pkinase"/>
    <property type="match status" value="1"/>
</dbReference>
<feature type="region of interest" description="Disordered" evidence="1">
    <location>
        <begin position="494"/>
        <end position="526"/>
    </location>
</feature>
<feature type="region of interest" description="Disordered" evidence="1">
    <location>
        <begin position="1153"/>
        <end position="1205"/>
    </location>
</feature>
<dbReference type="InterPro" id="IPR051681">
    <property type="entry name" value="Ser/Thr_Kinases-Pseudokinases"/>
</dbReference>
<proteinExistence type="predicted"/>
<feature type="compositionally biased region" description="Low complexity" evidence="1">
    <location>
        <begin position="596"/>
        <end position="619"/>
    </location>
</feature>
<dbReference type="Proteomes" id="UP001165080">
    <property type="component" value="Unassembled WGS sequence"/>
</dbReference>
<dbReference type="InterPro" id="IPR001245">
    <property type="entry name" value="Ser-Thr/Tyr_kinase_cat_dom"/>
</dbReference>
<feature type="compositionally biased region" description="Gly residues" evidence="1">
    <location>
        <begin position="1055"/>
        <end position="1068"/>
    </location>
</feature>
<feature type="compositionally biased region" description="Low complexity" evidence="1">
    <location>
        <begin position="171"/>
        <end position="193"/>
    </location>
</feature>
<dbReference type="OrthoDB" id="676979at2759"/>
<gene>
    <name evidence="3" type="primary">PLEST007052</name>
    <name evidence="3" type="ORF">PLESTB_000762600</name>
</gene>
<feature type="compositionally biased region" description="Pro residues" evidence="1">
    <location>
        <begin position="128"/>
        <end position="142"/>
    </location>
</feature>
<feature type="compositionally biased region" description="Gly residues" evidence="1">
    <location>
        <begin position="447"/>
        <end position="467"/>
    </location>
</feature>
<feature type="region of interest" description="Disordered" evidence="1">
    <location>
        <begin position="560"/>
        <end position="619"/>
    </location>
</feature>
<reference evidence="3 4" key="1">
    <citation type="journal article" date="2023" name="Commun. Biol.">
        <title>Reorganization of the ancestral sex-determining regions during the evolution of trioecy in Pleodorina starrii.</title>
        <authorList>
            <person name="Takahashi K."/>
            <person name="Suzuki S."/>
            <person name="Kawai-Toyooka H."/>
            <person name="Yamamoto K."/>
            <person name="Hamaji T."/>
            <person name="Ootsuki R."/>
            <person name="Yamaguchi H."/>
            <person name="Kawachi M."/>
            <person name="Higashiyama T."/>
            <person name="Nozaki H."/>
        </authorList>
    </citation>
    <scope>NUCLEOTIDE SEQUENCE [LARGE SCALE GENOMIC DNA]</scope>
    <source>
        <strain evidence="3 4">NIES-4479</strain>
    </source>
</reference>
<dbReference type="InterPro" id="IPR011009">
    <property type="entry name" value="Kinase-like_dom_sf"/>
</dbReference>
<dbReference type="GO" id="GO:0005524">
    <property type="term" value="F:ATP binding"/>
    <property type="evidence" value="ECO:0007669"/>
    <property type="project" value="InterPro"/>
</dbReference>
<evidence type="ECO:0000256" key="1">
    <source>
        <dbReference type="SAM" id="MobiDB-lite"/>
    </source>
</evidence>
<dbReference type="Pfam" id="PF07714">
    <property type="entry name" value="PK_Tyr_Ser-Thr"/>
    <property type="match status" value="2"/>
</dbReference>
<feature type="region of interest" description="Disordered" evidence="1">
    <location>
        <begin position="1052"/>
        <end position="1086"/>
    </location>
</feature>
<feature type="compositionally biased region" description="Low complexity" evidence="1">
    <location>
        <begin position="67"/>
        <end position="77"/>
    </location>
</feature>
<feature type="region of interest" description="Disordered" evidence="1">
    <location>
        <begin position="67"/>
        <end position="257"/>
    </location>
</feature>
<accession>A0A9W6BL51</accession>
<dbReference type="Gene3D" id="1.10.510.10">
    <property type="entry name" value="Transferase(Phosphotransferase) domain 1"/>
    <property type="match status" value="2"/>
</dbReference>
<sequence>MNNSSYPNALSPLRSSTSGGFVIAGGPAGNVRLEVPRPDPTRLDNVERLQLLAGTTHTLDVTATATASPTPAMASASRVPDPTPPLGNVLTSGGGPQAAGRPMGLPSRGESPIPARASSTLPRSITLPPRPPESGPPPPPPQQQQQYSPALTPERQSGQQGPYRLHKFASQPQPQQQQLLPQPQPQQQQQQLQRWPELLPSPGPHGGSRTQLRLQDERPLSAGRRQQQQQQQQQQQPEHLIPSLPLSGGSPGAVGWGYDGRAGTGAGGGGGGGGCYDDVLAWDPLLAQGESRAASPTPPFGGHSLFPATAAVQQGGGGGGISPGSPYLAAAAAVSLCTSSQVLLPPLLMRAPAASGGPDGDGAEAAMVFFGPGALPGLLSGTSPSETGAGSGGAGSRVLAGPMFLHVVPSAAGRQQINGMVPTVVSVLPNDDDTASLCGAVPSAEAVGGGGGGGGATSPLSGDGGGSASTLMPSGAATLASYNGAQSHLGLGSSAAAAGAGAGPDPHDSLVASGSARHQLSKHHQGAGSWLLSSMFGKSGGNVEEKRSSKAGVLSTHETLAGGAGAGGARSSTTGFLDGASAPTASNAQGRLSAALLQQQQQQQQQPQQQQQQLPQEQQPLQVECPAGASNVSLAALRPFNTSTQVPVDHLLVIDGNPLAAAETHAAAAAAAAGGGGGTRGGGGEAAAAAAASSLAGGEPVAAGDVAQGLPSGWVMTPNGGGASRRFSRAAGSVHGSRKVSQLGARSSNASRDRSVPGVLDVAAAVAMAAGDAHAAAGQANGGGGSGGGGEATMTCGAPPASSPSRQASNQRQHHFSTKKSAVRPFSADDLCSRSLPPPGSGGSGGGAWCGGSDSGCGGTAGSALSRWKRAARAAGLTASIARSFRTLRNQHDENLVREDQLQVVGEIGAGSFARVDKCMYTPADGGKPFLVAVKRIKPEMLLTSRDPEDLQLFIQEAQLLRKLNHPHIVKYIGLGIVAEAPGGGGGGGGGEKPPSLDAEKLMELSRRSWGTPKQQKRWRAAAAAAAGGGGRAPSRRHRSMALRQQLLASSPAGAGAGAGAGPFAGGSDGDEDDEERAPPPPPPLLRGVYIVEEFLGGGTLKGAVYQQMLRPQQQLYSNATALRWMAQVAGALSYMHTCRPKVLHRDIKLDNVLLQPPPQPPQPPHPQPPSPQPHTQPQNKAASGTGAGTSPPSPTQQHPQPHKQLKDLASLPQYDRCIAKLGDLGLAALLSHHRRSSIIGSSDLEVEDAQAFHWSPSMQRLASQASVAVRQRVSAATQASPHLRQAKDAAGLSRMLESHKRDRLGTYMYMAPEVYQRQKYDEKCDCFSFAVLLYEVFHRFITACSLENTTQMEKYARQVSQGFRPSIHEDIPGPLRRVIKQCWSQDPSQRPDMATVARELWDMEARGVVAALDRKQQRAAGLMGACCCVVS</sequence>